<accession>A0ACB6FXC9</accession>
<gene>
    <name evidence="1" type="ORF">AG0111_0g2786</name>
</gene>
<reference evidence="1 2" key="1">
    <citation type="journal article" date="2019" name="bioRxiv">
        <title>Genomics, evolutionary history and diagnostics of the Alternaria alternata species group including apple and Asian pear pathotypes.</title>
        <authorList>
            <person name="Armitage A.D."/>
            <person name="Cockerton H.M."/>
            <person name="Sreenivasaprasad S."/>
            <person name="Woodhall J.W."/>
            <person name="Lane C.R."/>
            <person name="Harrison R.J."/>
            <person name="Clarkson J.P."/>
        </authorList>
    </citation>
    <scope>NUCLEOTIDE SEQUENCE [LARGE SCALE GENOMIC DNA]</scope>
    <source>
        <strain evidence="1 2">FERA 650</strain>
    </source>
</reference>
<sequence length="276" mass="31221">MEVFRDYTIEKALQHTYLMDIILAFTSLHSASKASVTSSRHEHVAAALHYQNQSIAEFNKTQSLIKISKENVDPVCLMTALHAITALVASLTPATPGEQLGPIAGIIMRVRRYALCMINMINEHRVWVENGELKRILDSPNALRIEEGSSFSANKMRELTDAILVNMDLDDSATPFFRSTLEKLEKSYTDNNGRSVFSWLVMVDPVFFQKANLGETAALVILGCWGTLVSILEDTWWSKYAGRRIMEEISSQLDGCDSRWDEIVQWCYEQAKTHKL</sequence>
<dbReference type="EMBL" id="PDWZ02000002">
    <property type="protein sequence ID" value="KAB2109115.1"/>
    <property type="molecule type" value="Genomic_DNA"/>
</dbReference>
<evidence type="ECO:0000313" key="2">
    <source>
        <dbReference type="Proteomes" id="UP000293547"/>
    </source>
</evidence>
<dbReference type="Proteomes" id="UP000293547">
    <property type="component" value="Unassembled WGS sequence"/>
</dbReference>
<comment type="caution">
    <text evidence="1">The sequence shown here is derived from an EMBL/GenBank/DDBJ whole genome shotgun (WGS) entry which is preliminary data.</text>
</comment>
<protein>
    <submittedName>
        <fullName evidence="1">Uncharacterized protein</fullName>
    </submittedName>
</protein>
<name>A0ACB6FXC9_9PLEO</name>
<evidence type="ECO:0000313" key="1">
    <source>
        <dbReference type="EMBL" id="KAB2109115.1"/>
    </source>
</evidence>
<organism evidence="1 2">
    <name type="scientific">Alternaria gaisen</name>
    <dbReference type="NCBI Taxonomy" id="167740"/>
    <lineage>
        <taxon>Eukaryota</taxon>
        <taxon>Fungi</taxon>
        <taxon>Dikarya</taxon>
        <taxon>Ascomycota</taxon>
        <taxon>Pezizomycotina</taxon>
        <taxon>Dothideomycetes</taxon>
        <taxon>Pleosporomycetidae</taxon>
        <taxon>Pleosporales</taxon>
        <taxon>Pleosporineae</taxon>
        <taxon>Pleosporaceae</taxon>
        <taxon>Alternaria</taxon>
        <taxon>Alternaria sect. Alternaria</taxon>
    </lineage>
</organism>
<proteinExistence type="predicted"/>
<keyword evidence="2" id="KW-1185">Reference proteome</keyword>